<feature type="binding site" evidence="15">
    <location>
        <position position="512"/>
    </location>
    <ligand>
        <name>Zn(2+)</name>
        <dbReference type="ChEBI" id="CHEBI:29105"/>
        <note>catalytic</note>
    </ligand>
</feature>
<comment type="similarity">
    <text evidence="14 15">In the central section; belongs to the AAA ATPase family.</text>
</comment>
<evidence type="ECO:0000256" key="14">
    <source>
        <dbReference type="ARBA" id="ARBA00061570"/>
    </source>
</evidence>
<evidence type="ECO:0000256" key="4">
    <source>
        <dbReference type="ARBA" id="ARBA00022670"/>
    </source>
</evidence>
<comment type="subcellular location">
    <subcellularLocation>
        <location evidence="15">Cell membrane</location>
        <topology evidence="15">Multi-pass membrane protein</topology>
        <orientation evidence="15">Cytoplasmic side</orientation>
    </subcellularLocation>
    <subcellularLocation>
        <location evidence="1">Membrane</location>
    </subcellularLocation>
</comment>
<evidence type="ECO:0000313" key="20">
    <source>
        <dbReference type="Proteomes" id="UP000291832"/>
    </source>
</evidence>
<dbReference type="FunFam" id="1.20.58.760:FF:000001">
    <property type="entry name" value="ATP-dependent zinc metalloprotease FtsH"/>
    <property type="match status" value="1"/>
</dbReference>
<dbReference type="NCBIfam" id="TIGR01241">
    <property type="entry name" value="FtsH_fam"/>
    <property type="match status" value="1"/>
</dbReference>
<dbReference type="FunFam" id="1.10.8.60:FF:000001">
    <property type="entry name" value="ATP-dependent zinc metalloprotease FtsH"/>
    <property type="match status" value="1"/>
</dbReference>
<protein>
    <recommendedName>
        <fullName evidence="15">ATP-dependent zinc metalloprotease FtsH</fullName>
        <ecNumber evidence="15">3.4.24.-</ecNumber>
    </recommendedName>
</protein>
<organism evidence="19 20">
    <name type="scientific">Leucobacter luti</name>
    <dbReference type="NCBI Taxonomy" id="340320"/>
    <lineage>
        <taxon>Bacteria</taxon>
        <taxon>Bacillati</taxon>
        <taxon>Actinomycetota</taxon>
        <taxon>Actinomycetes</taxon>
        <taxon>Micrococcales</taxon>
        <taxon>Microbacteriaceae</taxon>
        <taxon>Leucobacter</taxon>
    </lineage>
</organism>
<dbReference type="SMART" id="SM00382">
    <property type="entry name" value="AAA"/>
    <property type="match status" value="1"/>
</dbReference>
<dbReference type="Gene3D" id="3.40.50.300">
    <property type="entry name" value="P-loop containing nucleotide triphosphate hydrolases"/>
    <property type="match status" value="1"/>
</dbReference>
<evidence type="ECO:0000256" key="17">
    <source>
        <dbReference type="SAM" id="MobiDB-lite"/>
    </source>
</evidence>
<dbReference type="InterPro" id="IPR003959">
    <property type="entry name" value="ATPase_AAA_core"/>
</dbReference>
<keyword evidence="7 15" id="KW-0547">Nucleotide-binding</keyword>
<dbReference type="GO" id="GO:0004176">
    <property type="term" value="F:ATP-dependent peptidase activity"/>
    <property type="evidence" value="ECO:0007669"/>
    <property type="project" value="InterPro"/>
</dbReference>
<evidence type="ECO:0000256" key="5">
    <source>
        <dbReference type="ARBA" id="ARBA00022692"/>
    </source>
</evidence>
<dbReference type="GO" id="GO:0005886">
    <property type="term" value="C:plasma membrane"/>
    <property type="evidence" value="ECO:0007669"/>
    <property type="project" value="UniProtKB-SubCell"/>
</dbReference>
<keyword evidence="11 15" id="KW-1133">Transmembrane helix</keyword>
<feature type="transmembrane region" description="Helical" evidence="15">
    <location>
        <begin position="122"/>
        <end position="143"/>
    </location>
</feature>
<keyword evidence="3 15" id="KW-1003">Cell membrane</keyword>
<dbReference type="PANTHER" id="PTHR23076:SF97">
    <property type="entry name" value="ATP-DEPENDENT ZINC METALLOPROTEASE YME1L1"/>
    <property type="match status" value="1"/>
</dbReference>
<name>A0A4Q7U4Q3_9MICO</name>
<dbReference type="Gene3D" id="1.10.8.60">
    <property type="match status" value="1"/>
</dbReference>
<comment type="function">
    <text evidence="15">Acts as a processive, ATP-dependent zinc metallopeptidase for both cytoplasmic and membrane proteins. Plays a role in the quality control of integral membrane proteins.</text>
</comment>
<feature type="transmembrane region" description="Helical" evidence="15">
    <location>
        <begin position="20"/>
        <end position="37"/>
    </location>
</feature>
<dbReference type="EMBL" id="SHKI01000002">
    <property type="protein sequence ID" value="RZT68483.1"/>
    <property type="molecule type" value="Genomic_DNA"/>
</dbReference>
<evidence type="ECO:0000256" key="12">
    <source>
        <dbReference type="ARBA" id="ARBA00023049"/>
    </source>
</evidence>
<dbReference type="InterPro" id="IPR037219">
    <property type="entry name" value="Peptidase_M41-like"/>
</dbReference>
<dbReference type="InterPro" id="IPR005936">
    <property type="entry name" value="FtsH"/>
</dbReference>
<proteinExistence type="inferred from homology"/>
<feature type="binding site" evidence="15">
    <location>
        <begin position="214"/>
        <end position="221"/>
    </location>
    <ligand>
        <name>ATP</name>
        <dbReference type="ChEBI" id="CHEBI:30616"/>
    </ligand>
</feature>
<feature type="active site" evidence="15">
    <location>
        <position position="437"/>
    </location>
</feature>
<keyword evidence="4 15" id="KW-0645">Protease</keyword>
<feature type="binding site" evidence="15">
    <location>
        <position position="440"/>
    </location>
    <ligand>
        <name>Zn(2+)</name>
        <dbReference type="ChEBI" id="CHEBI:29105"/>
        <note>catalytic</note>
    </ligand>
</feature>
<evidence type="ECO:0000256" key="6">
    <source>
        <dbReference type="ARBA" id="ARBA00022723"/>
    </source>
</evidence>
<keyword evidence="12 15" id="KW-0482">Metalloprotease</keyword>
<dbReference type="GO" id="GO:0030163">
    <property type="term" value="P:protein catabolic process"/>
    <property type="evidence" value="ECO:0007669"/>
    <property type="project" value="UniProtKB-UniRule"/>
</dbReference>
<dbReference type="InterPro" id="IPR003593">
    <property type="entry name" value="AAA+_ATPase"/>
</dbReference>
<gene>
    <name evidence="15" type="primary">ftsH</name>
    <name evidence="19" type="ORF">EV139_0208</name>
</gene>
<dbReference type="InterPro" id="IPR000642">
    <property type="entry name" value="Peptidase_M41"/>
</dbReference>
<dbReference type="HAMAP" id="MF_01458">
    <property type="entry name" value="FtsH"/>
    <property type="match status" value="1"/>
</dbReference>
<evidence type="ECO:0000256" key="3">
    <source>
        <dbReference type="ARBA" id="ARBA00022475"/>
    </source>
</evidence>
<evidence type="ECO:0000256" key="15">
    <source>
        <dbReference type="HAMAP-Rule" id="MF_01458"/>
    </source>
</evidence>
<keyword evidence="9 15" id="KW-0862">Zinc</keyword>
<evidence type="ECO:0000256" key="11">
    <source>
        <dbReference type="ARBA" id="ARBA00022989"/>
    </source>
</evidence>
<dbReference type="OrthoDB" id="9809379at2"/>
<evidence type="ECO:0000313" key="19">
    <source>
        <dbReference type="EMBL" id="RZT68483.1"/>
    </source>
</evidence>
<dbReference type="Pfam" id="PF01434">
    <property type="entry name" value="Peptidase_M41"/>
    <property type="match status" value="1"/>
</dbReference>
<dbReference type="GO" id="GO:0005524">
    <property type="term" value="F:ATP binding"/>
    <property type="evidence" value="ECO:0007669"/>
    <property type="project" value="UniProtKB-UniRule"/>
</dbReference>
<feature type="compositionally biased region" description="Low complexity" evidence="17">
    <location>
        <begin position="658"/>
        <end position="680"/>
    </location>
</feature>
<evidence type="ECO:0000256" key="10">
    <source>
        <dbReference type="ARBA" id="ARBA00022840"/>
    </source>
</evidence>
<reference evidence="19 20" key="1">
    <citation type="journal article" date="2015" name="Stand. Genomic Sci.">
        <title>Genomic Encyclopedia of Bacterial and Archaeal Type Strains, Phase III: the genomes of soil and plant-associated and newly described type strains.</title>
        <authorList>
            <person name="Whitman W.B."/>
            <person name="Woyke T."/>
            <person name="Klenk H.P."/>
            <person name="Zhou Y."/>
            <person name="Lilburn T.G."/>
            <person name="Beck B.J."/>
            <person name="De Vos P."/>
            <person name="Vandamme P."/>
            <person name="Eisen J.A."/>
            <person name="Garrity G."/>
            <person name="Hugenholtz P."/>
            <person name="Kyrpides N.C."/>
        </authorList>
    </citation>
    <scope>NUCLEOTIDE SEQUENCE [LARGE SCALE GENOMIC DNA]</scope>
    <source>
        <strain evidence="19 20">RF6</strain>
    </source>
</reference>
<dbReference type="CDD" id="cd19501">
    <property type="entry name" value="RecA-like_FtsH"/>
    <property type="match status" value="1"/>
</dbReference>
<evidence type="ECO:0000256" key="9">
    <source>
        <dbReference type="ARBA" id="ARBA00022833"/>
    </source>
</evidence>
<dbReference type="EC" id="3.4.24.-" evidence="15"/>
<dbReference type="InterPro" id="IPR003960">
    <property type="entry name" value="ATPase_AAA_CS"/>
</dbReference>
<dbReference type="Pfam" id="PF00004">
    <property type="entry name" value="AAA"/>
    <property type="match status" value="1"/>
</dbReference>
<comment type="similarity">
    <text evidence="16">Belongs to the AAA ATPase family.</text>
</comment>
<dbReference type="SUPFAM" id="SSF140990">
    <property type="entry name" value="FtsH protease domain-like"/>
    <property type="match status" value="1"/>
</dbReference>
<dbReference type="GO" id="GO:0006508">
    <property type="term" value="P:proteolysis"/>
    <property type="evidence" value="ECO:0007669"/>
    <property type="project" value="UniProtKB-KW"/>
</dbReference>
<dbReference type="Gene3D" id="1.20.58.760">
    <property type="entry name" value="Peptidase M41"/>
    <property type="match status" value="1"/>
</dbReference>
<evidence type="ECO:0000256" key="7">
    <source>
        <dbReference type="ARBA" id="ARBA00022741"/>
    </source>
</evidence>
<feature type="compositionally biased region" description="Low complexity" evidence="17">
    <location>
        <begin position="708"/>
        <end position="724"/>
    </location>
</feature>
<comment type="caution">
    <text evidence="19">The sequence shown here is derived from an EMBL/GenBank/DDBJ whole genome shotgun (WGS) entry which is preliminary data.</text>
</comment>
<dbReference type="PANTHER" id="PTHR23076">
    <property type="entry name" value="METALLOPROTEASE M41 FTSH"/>
    <property type="match status" value="1"/>
</dbReference>
<sequence>MAENSPKSASKSKKLFRGPLLYLILAPLIVLLGWSLLSGGNVREVTTQQGLEMLADGKVKQAEIIDGDQRVNLTLTKMDKKAGADEVYFYYVSQRGESVVEAVTDAKLKDGFTDKVPQPNPLWSLLGFLLPLLLIGLLLWWMLSSMQGGGRGVMQFGKSKAKLVSKETPQVTFADVAGADEAVEELHEIKDFLQDATRFQAVGARIPKGVLLYGPPGTGKTLLARAVAGEAGVPFYTISGSDFVEMFVGVGASRVRDLFKEAKANAPAIIFIDEIDAVGQRRGQGMGGGHDEREQTLNQLLVEMDGFDPKTNVIMIAATNRADMLDPALLRPGRFDRQIGVDAPDMPGRLKILEVHAKGKPLSKNVDLAVVARKTPGFSGADLANVLNEAALLTARSNAQLIDNRALDEAIDRVIAGPQRRTRVMKDHEKLITAYHEGGHALVAAALNHTDPVTKITILPRGRALGYTMVIPLEDKYSVSRNELLDQLAYALGGRVAEELVFHDPTTGAGNDIEKATSTARKMVTEYGMSAKVGPVKLGQAQPGAFMGEFGQSRDYSEGVAVSVDTEVRALLEQAHNEAYDALVKNRDVLDRLARELLEKETLDHNQIAEIFHDVQKLPERPIWLSHGDRPVSNRPPIDVPAVLRTDGVLAVADAEVPADSDPAAPAAPADAATAAPAPDAGERAADPSPYGDQTPAAPGQPVPPLGDTAPTSAPAAPDSTEPPRNLGVRPADDADDRGDSR</sequence>
<keyword evidence="20" id="KW-1185">Reference proteome</keyword>
<dbReference type="Proteomes" id="UP000291832">
    <property type="component" value="Unassembled WGS sequence"/>
</dbReference>
<evidence type="ECO:0000259" key="18">
    <source>
        <dbReference type="SMART" id="SM00382"/>
    </source>
</evidence>
<feature type="domain" description="AAA+ ATPase" evidence="18">
    <location>
        <begin position="206"/>
        <end position="345"/>
    </location>
</feature>
<dbReference type="AlphaFoldDB" id="A0A4Q7U4Q3"/>
<keyword evidence="5 15" id="KW-0812">Transmembrane</keyword>
<evidence type="ECO:0000256" key="1">
    <source>
        <dbReference type="ARBA" id="ARBA00004370"/>
    </source>
</evidence>
<comment type="subunit">
    <text evidence="15">Homohexamer.</text>
</comment>
<keyword evidence="8 15" id="KW-0378">Hydrolase</keyword>
<comment type="cofactor">
    <cofactor evidence="15">
        <name>Zn(2+)</name>
        <dbReference type="ChEBI" id="CHEBI:29105"/>
    </cofactor>
    <text evidence="15">Binds 1 zinc ion per subunit.</text>
</comment>
<dbReference type="Pfam" id="PF06480">
    <property type="entry name" value="FtsH_ext"/>
    <property type="match status" value="1"/>
</dbReference>
<dbReference type="FunFam" id="3.40.50.300:FF:000001">
    <property type="entry name" value="ATP-dependent zinc metalloprotease FtsH"/>
    <property type="match status" value="1"/>
</dbReference>
<dbReference type="SUPFAM" id="SSF52540">
    <property type="entry name" value="P-loop containing nucleoside triphosphate hydrolases"/>
    <property type="match status" value="1"/>
</dbReference>
<keyword evidence="6 15" id="KW-0479">Metal-binding</keyword>
<evidence type="ECO:0000256" key="16">
    <source>
        <dbReference type="RuleBase" id="RU003651"/>
    </source>
</evidence>
<dbReference type="GO" id="GO:0016887">
    <property type="term" value="F:ATP hydrolysis activity"/>
    <property type="evidence" value="ECO:0007669"/>
    <property type="project" value="UniProtKB-UniRule"/>
</dbReference>
<feature type="region of interest" description="Disordered" evidence="17">
    <location>
        <begin position="658"/>
        <end position="742"/>
    </location>
</feature>
<dbReference type="RefSeq" id="WP_130452468.1">
    <property type="nucleotide sequence ID" value="NZ_QYAG01000004.1"/>
</dbReference>
<dbReference type="GO" id="GO:0004222">
    <property type="term" value="F:metalloendopeptidase activity"/>
    <property type="evidence" value="ECO:0007669"/>
    <property type="project" value="InterPro"/>
</dbReference>
<keyword evidence="10 15" id="KW-0067">ATP-binding</keyword>
<dbReference type="GO" id="GO:0008270">
    <property type="term" value="F:zinc ion binding"/>
    <property type="evidence" value="ECO:0007669"/>
    <property type="project" value="UniProtKB-UniRule"/>
</dbReference>
<evidence type="ECO:0000256" key="2">
    <source>
        <dbReference type="ARBA" id="ARBA00010044"/>
    </source>
</evidence>
<dbReference type="Pfam" id="PF17862">
    <property type="entry name" value="AAA_lid_3"/>
    <property type="match status" value="1"/>
</dbReference>
<dbReference type="InterPro" id="IPR041569">
    <property type="entry name" value="AAA_lid_3"/>
</dbReference>
<dbReference type="InterPro" id="IPR027417">
    <property type="entry name" value="P-loop_NTPase"/>
</dbReference>
<keyword evidence="13 15" id="KW-0472">Membrane</keyword>
<dbReference type="PROSITE" id="PS00674">
    <property type="entry name" value="AAA"/>
    <property type="match status" value="1"/>
</dbReference>
<comment type="similarity">
    <text evidence="2 15">In the C-terminal section; belongs to the peptidase M41 family.</text>
</comment>
<dbReference type="InterPro" id="IPR011546">
    <property type="entry name" value="Pept_M41_FtsH_extracell"/>
</dbReference>
<accession>A0A4Q7U4Q3</accession>
<feature type="binding site" evidence="15">
    <location>
        <position position="436"/>
    </location>
    <ligand>
        <name>Zn(2+)</name>
        <dbReference type="ChEBI" id="CHEBI:29105"/>
        <note>catalytic</note>
    </ligand>
</feature>
<evidence type="ECO:0000256" key="13">
    <source>
        <dbReference type="ARBA" id="ARBA00023136"/>
    </source>
</evidence>
<evidence type="ECO:0000256" key="8">
    <source>
        <dbReference type="ARBA" id="ARBA00022801"/>
    </source>
</evidence>